<feature type="transmembrane region" description="Helical" evidence="1">
    <location>
        <begin position="107"/>
        <end position="125"/>
    </location>
</feature>
<accession>A0A162UXM3</accession>
<evidence type="ECO:0000256" key="1">
    <source>
        <dbReference type="SAM" id="Phobius"/>
    </source>
</evidence>
<dbReference type="PATRIC" id="fig|1121326.3.peg.1415"/>
<dbReference type="EMBL" id="LWAE01000001">
    <property type="protein sequence ID" value="KZL94391.1"/>
    <property type="molecule type" value="Genomic_DNA"/>
</dbReference>
<proteinExistence type="predicted"/>
<evidence type="ECO:0000313" key="2">
    <source>
        <dbReference type="EMBL" id="KZL94391.1"/>
    </source>
</evidence>
<keyword evidence="1" id="KW-0812">Transmembrane</keyword>
<dbReference type="STRING" id="1121326.CLMAG_14440"/>
<gene>
    <name evidence="2" type="ORF">CLMAG_14440</name>
</gene>
<dbReference type="AlphaFoldDB" id="A0A162UXM3"/>
<dbReference type="Proteomes" id="UP000076603">
    <property type="component" value="Unassembled WGS sequence"/>
</dbReference>
<name>A0A162UXM3_9CLOT</name>
<protein>
    <submittedName>
        <fullName evidence="2">Uncharacterized protein</fullName>
    </submittedName>
</protein>
<dbReference type="RefSeq" id="WP_242872943.1">
    <property type="nucleotide sequence ID" value="NZ_FQXL01000079.1"/>
</dbReference>
<keyword evidence="1" id="KW-1133">Transmembrane helix</keyword>
<feature type="transmembrane region" description="Helical" evidence="1">
    <location>
        <begin position="82"/>
        <end position="100"/>
    </location>
</feature>
<keyword evidence="3" id="KW-1185">Reference proteome</keyword>
<organism evidence="2 3">
    <name type="scientific">Clostridium magnum DSM 2767</name>
    <dbReference type="NCBI Taxonomy" id="1121326"/>
    <lineage>
        <taxon>Bacteria</taxon>
        <taxon>Bacillati</taxon>
        <taxon>Bacillota</taxon>
        <taxon>Clostridia</taxon>
        <taxon>Eubacteriales</taxon>
        <taxon>Clostridiaceae</taxon>
        <taxon>Clostridium</taxon>
    </lineage>
</organism>
<evidence type="ECO:0000313" key="3">
    <source>
        <dbReference type="Proteomes" id="UP000076603"/>
    </source>
</evidence>
<comment type="caution">
    <text evidence="2">The sequence shown here is derived from an EMBL/GenBank/DDBJ whole genome shotgun (WGS) entry which is preliminary data.</text>
</comment>
<sequence length="126" mass="14745">MFIMTLAQFLAEATPQEEPEFKFMFDLDSLRIVEGTKDLIQRVDTLNDNIKHFFEVTGKLYYYLTNPKVLVWWLWGGVVKHSFWICLFICLFSTIAFIIGWKKGKKVAASSIFIYLVIQMFSTALK</sequence>
<keyword evidence="1" id="KW-0472">Membrane</keyword>
<reference evidence="2 3" key="1">
    <citation type="submission" date="2016-04" db="EMBL/GenBank/DDBJ databases">
        <title>Genome sequence of Clostridium magnum DSM 2767.</title>
        <authorList>
            <person name="Poehlein A."/>
            <person name="Uhlig R."/>
            <person name="Fischer R."/>
            <person name="Bahl H."/>
            <person name="Daniel R."/>
        </authorList>
    </citation>
    <scope>NUCLEOTIDE SEQUENCE [LARGE SCALE GENOMIC DNA]</scope>
    <source>
        <strain evidence="2 3">DSM 2767</strain>
    </source>
</reference>